<evidence type="ECO:0000313" key="1">
    <source>
        <dbReference type="EMBL" id="OYQ09225.1"/>
    </source>
</evidence>
<dbReference type="Proteomes" id="UP000216164">
    <property type="component" value="Unassembled WGS sequence"/>
</dbReference>
<dbReference type="AlphaFoldDB" id="A0AAP7ZHM9"/>
<proteinExistence type="predicted"/>
<sequence>MVPRRIFEQGGANLVRGALNVLGDLERTLTGAWVAGRDVALTLRVVGDYRMGDRAPMSDLMARNAGAHA</sequence>
<gene>
    <name evidence="1" type="ORF">B7R77_19920</name>
</gene>
<evidence type="ECO:0000313" key="2">
    <source>
        <dbReference type="Proteomes" id="UP000216164"/>
    </source>
</evidence>
<dbReference type="EMBL" id="NCTK01000002">
    <property type="protein sequence ID" value="OYQ09225.1"/>
    <property type="molecule type" value="Genomic_DNA"/>
</dbReference>
<protein>
    <submittedName>
        <fullName evidence="1">Uncharacterized protein</fullName>
    </submittedName>
</protein>
<name>A0AAP7ZHM9_RALSL</name>
<reference evidence="1 2" key="1">
    <citation type="submission" date="2017-04" db="EMBL/GenBank/DDBJ databases">
        <title>Genome Announcement: Closed genomes of Ralstonia solanacearum strains K60, UW551, and UW700.</title>
        <authorList>
            <person name="Hayes M."/>
            <person name="Macintyre A.M."/>
            <person name="Allen C."/>
        </authorList>
    </citation>
    <scope>NUCLEOTIDE SEQUENCE [LARGE SCALE GENOMIC DNA]</scope>
    <source>
        <strain evidence="1 2">UW25</strain>
    </source>
</reference>
<accession>A0AAP7ZHM9</accession>
<organism evidence="1 2">
    <name type="scientific">Ralstonia solanacearum K60</name>
    <dbReference type="NCBI Taxonomy" id="1091042"/>
    <lineage>
        <taxon>Bacteria</taxon>
        <taxon>Pseudomonadati</taxon>
        <taxon>Pseudomonadota</taxon>
        <taxon>Betaproteobacteria</taxon>
        <taxon>Burkholderiales</taxon>
        <taxon>Burkholderiaceae</taxon>
        <taxon>Ralstonia</taxon>
        <taxon>Ralstonia solanacearum species complex</taxon>
    </lineage>
</organism>
<comment type="caution">
    <text evidence="1">The sequence shown here is derived from an EMBL/GenBank/DDBJ whole genome shotgun (WGS) entry which is preliminary data.</text>
</comment>